<dbReference type="InterPro" id="IPR000160">
    <property type="entry name" value="GGDEF_dom"/>
</dbReference>
<dbReference type="SUPFAM" id="SSF52172">
    <property type="entry name" value="CheY-like"/>
    <property type="match status" value="1"/>
</dbReference>
<dbReference type="PROSITE" id="PS50883">
    <property type="entry name" value="EAL"/>
    <property type="match status" value="1"/>
</dbReference>
<evidence type="ECO:0000256" key="2">
    <source>
        <dbReference type="PROSITE-ProRule" id="PRU00169"/>
    </source>
</evidence>
<dbReference type="Pfam" id="PF00563">
    <property type="entry name" value="EAL"/>
    <property type="match status" value="1"/>
</dbReference>
<dbReference type="OrthoDB" id="1316910at2"/>
<dbReference type="KEGG" id="cja:CJA_2447"/>
<dbReference type="EMBL" id="CP000934">
    <property type="protein sequence ID" value="ACE85393.1"/>
    <property type="molecule type" value="Genomic_DNA"/>
</dbReference>
<dbReference type="NCBIfam" id="TIGR00229">
    <property type="entry name" value="sensory_box"/>
    <property type="match status" value="2"/>
</dbReference>
<dbReference type="Gene3D" id="3.30.70.270">
    <property type="match status" value="1"/>
</dbReference>
<dbReference type="SMART" id="SM00091">
    <property type="entry name" value="PAS"/>
    <property type="match status" value="2"/>
</dbReference>
<dbReference type="AlphaFoldDB" id="B3PKH8"/>
<dbReference type="eggNOG" id="COG2197">
    <property type="taxonomic scope" value="Bacteria"/>
</dbReference>
<dbReference type="SMART" id="SM00052">
    <property type="entry name" value="EAL"/>
    <property type="match status" value="1"/>
</dbReference>
<dbReference type="PANTHER" id="PTHR44757">
    <property type="entry name" value="DIGUANYLATE CYCLASE DGCP"/>
    <property type="match status" value="1"/>
</dbReference>
<dbReference type="InterPro" id="IPR035919">
    <property type="entry name" value="EAL_sf"/>
</dbReference>
<gene>
    <name evidence="8" type="ordered locus">CJA_2447</name>
</gene>
<dbReference type="FunFam" id="3.30.70.270:FF:000001">
    <property type="entry name" value="Diguanylate cyclase domain protein"/>
    <property type="match status" value="1"/>
</dbReference>
<sequence length="837" mass="96198">MLHLPTFSSTPLHVLVVDDDDVDREKILRLLKQTPLDCDIQECSSGHAALELIRQHPFQCAILDYQLSDTLGSELIEAIQHYNPQPVPIIMVSGYSDECLIANLMREGIFDYLPKRNLHAAQLQRAMECGLAWAEEEHHASEQRQRFIELTEGLPHLIWTCLPDGRCDFLNQRWCEYTGQSQEQQLGYGWLEQVHPEDRAPLLKAWADCVNSGTPLSIKFRIGRYDGEYRWFDTRATPLLDDKGNLIRWLGSNTDINDVETMRLALANSERRFHAAFDYAPLGMALVSLDGQILQSNAAFNQLVMATAQSGDHASWTMESFSHRKDELHEQEYLRALQQDERPVAHFEKRLFNHQGQAIDTQVSVALINTDHQQPCYLYQFQDISERKRYEEELLKLAHYDTLTGLGNRRKLLSEMEFLIQKSHRASAPFALLFGDLDHFKHINDNLGHEAGDLLLRRIARRLQKGLRRGDNVYRLGGDEFVVLLQDVNRFEAVITVAEKLIQLIKRPIRLNNHAVHAGMSFGIALYPTDGDTPQTLLRNADSALYEAKTKGRGSHQLYRKELTDYVHNRLMLDADIRKAIHNQEFELYYQPVVNLNNHHVEYLEALIRWHHPVRGLVSPGDFIPYAQENGLINRIGEWVINDVCRQAEDWHTKGITLPIAINISARQFNQHNLGQLIQHALAEHHLQGQQLILEITEQLFMENAQDNIRQIEELKAMGLRISLDDFGVGYSSLSYVMRFAPHYLKIDRALIEQIDQAKVPQDTSEYKQQQRMLQAIIDLQKIIPMTIIAEGLETEAQQHFLIECGCGMAQGYLYSHPLPARDVPGLLQQLDKQTIQ</sequence>
<dbReference type="SMART" id="SM00086">
    <property type="entry name" value="PAC"/>
    <property type="match status" value="2"/>
</dbReference>
<dbReference type="InterPro" id="IPR043128">
    <property type="entry name" value="Rev_trsase/Diguanyl_cyclase"/>
</dbReference>
<dbReference type="eggNOG" id="COG5001">
    <property type="taxonomic scope" value="Bacteria"/>
</dbReference>
<dbReference type="CDD" id="cd01948">
    <property type="entry name" value="EAL"/>
    <property type="match status" value="1"/>
</dbReference>
<dbReference type="SUPFAM" id="SSF55785">
    <property type="entry name" value="PYP-like sensor domain (PAS domain)"/>
    <property type="match status" value="2"/>
</dbReference>
<dbReference type="Gene3D" id="3.20.20.450">
    <property type="entry name" value="EAL domain"/>
    <property type="match status" value="1"/>
</dbReference>
<feature type="modified residue" description="4-aspartylphosphate" evidence="2">
    <location>
        <position position="64"/>
    </location>
</feature>
<keyword evidence="9" id="KW-1185">Reference proteome</keyword>
<dbReference type="NCBIfam" id="TIGR00254">
    <property type="entry name" value="GGDEF"/>
    <property type="match status" value="1"/>
</dbReference>
<dbReference type="InterPro" id="IPR001610">
    <property type="entry name" value="PAC"/>
</dbReference>
<protein>
    <submittedName>
        <fullName evidence="8">MorA</fullName>
    </submittedName>
</protein>
<dbReference type="PROSITE" id="PS50887">
    <property type="entry name" value="GGDEF"/>
    <property type="match status" value="1"/>
</dbReference>
<dbReference type="CDD" id="cd00156">
    <property type="entry name" value="REC"/>
    <property type="match status" value="1"/>
</dbReference>
<dbReference type="GO" id="GO:0000160">
    <property type="term" value="P:phosphorelay signal transduction system"/>
    <property type="evidence" value="ECO:0007669"/>
    <property type="project" value="InterPro"/>
</dbReference>
<feature type="domain" description="PAC" evidence="5">
    <location>
        <begin position="216"/>
        <end position="268"/>
    </location>
</feature>
<dbReference type="Gene3D" id="3.30.450.20">
    <property type="entry name" value="PAS domain"/>
    <property type="match status" value="2"/>
</dbReference>
<dbReference type="STRING" id="498211.CJA_2447"/>
<dbReference type="Pfam" id="PF00990">
    <property type="entry name" value="GGDEF"/>
    <property type="match status" value="1"/>
</dbReference>
<dbReference type="FunFam" id="3.30.450.20:FF:000099">
    <property type="entry name" value="Sensory box sensor histidine kinase"/>
    <property type="match status" value="1"/>
</dbReference>
<dbReference type="Pfam" id="PF08447">
    <property type="entry name" value="PAS_3"/>
    <property type="match status" value="1"/>
</dbReference>
<feature type="domain" description="PAC" evidence="5">
    <location>
        <begin position="345"/>
        <end position="396"/>
    </location>
</feature>
<keyword evidence="2" id="KW-0597">Phosphoprotein</keyword>
<dbReference type="InterPro" id="IPR001633">
    <property type="entry name" value="EAL_dom"/>
</dbReference>
<dbReference type="PROSITE" id="PS50110">
    <property type="entry name" value="RESPONSE_REGULATORY"/>
    <property type="match status" value="1"/>
</dbReference>
<dbReference type="Proteomes" id="UP000001036">
    <property type="component" value="Chromosome"/>
</dbReference>
<dbReference type="Pfam" id="PF00072">
    <property type="entry name" value="Response_reg"/>
    <property type="match status" value="1"/>
</dbReference>
<dbReference type="InterPro" id="IPR052155">
    <property type="entry name" value="Biofilm_reg_signaling"/>
</dbReference>
<dbReference type="InterPro" id="IPR013655">
    <property type="entry name" value="PAS_fold_3"/>
</dbReference>
<evidence type="ECO:0000259" key="3">
    <source>
        <dbReference type="PROSITE" id="PS50110"/>
    </source>
</evidence>
<feature type="domain" description="Response regulatory" evidence="3">
    <location>
        <begin position="13"/>
        <end position="130"/>
    </location>
</feature>
<name>B3PKH8_CELJU</name>
<dbReference type="SMART" id="SM00267">
    <property type="entry name" value="GGDEF"/>
    <property type="match status" value="1"/>
</dbReference>
<dbReference type="InterPro" id="IPR011006">
    <property type="entry name" value="CheY-like_superfamily"/>
</dbReference>
<evidence type="ECO:0000259" key="7">
    <source>
        <dbReference type="PROSITE" id="PS50887"/>
    </source>
</evidence>
<dbReference type="InterPro" id="IPR000700">
    <property type="entry name" value="PAS-assoc_C"/>
</dbReference>
<evidence type="ECO:0000313" key="9">
    <source>
        <dbReference type="Proteomes" id="UP000001036"/>
    </source>
</evidence>
<dbReference type="CDD" id="cd01949">
    <property type="entry name" value="GGDEF"/>
    <property type="match status" value="1"/>
</dbReference>
<dbReference type="PROSITE" id="PS50113">
    <property type="entry name" value="PAC"/>
    <property type="match status" value="2"/>
</dbReference>
<dbReference type="Gene3D" id="3.40.50.2300">
    <property type="match status" value="1"/>
</dbReference>
<dbReference type="RefSeq" id="WP_012488043.1">
    <property type="nucleotide sequence ID" value="NC_010995.1"/>
</dbReference>
<dbReference type="SUPFAM" id="SSF141868">
    <property type="entry name" value="EAL domain-like"/>
    <property type="match status" value="1"/>
</dbReference>
<dbReference type="InterPro" id="IPR035965">
    <property type="entry name" value="PAS-like_dom_sf"/>
</dbReference>
<feature type="domain" description="GGDEF" evidence="7">
    <location>
        <begin position="428"/>
        <end position="561"/>
    </location>
</feature>
<dbReference type="SMART" id="SM00448">
    <property type="entry name" value="REC"/>
    <property type="match status" value="1"/>
</dbReference>
<dbReference type="GO" id="GO:0003824">
    <property type="term" value="F:catalytic activity"/>
    <property type="evidence" value="ECO:0007669"/>
    <property type="project" value="UniProtKB-ARBA"/>
</dbReference>
<reference evidence="8 9" key="1">
    <citation type="journal article" date="2008" name="J. Bacteriol.">
        <title>Insights into plant cell wall degradation from the genome sequence of the soil bacterium Cellvibrio japonicus.</title>
        <authorList>
            <person name="Deboy R.T."/>
            <person name="Mongodin E.F."/>
            <person name="Fouts D.E."/>
            <person name="Tailford L.E."/>
            <person name="Khouri H."/>
            <person name="Emerson J.B."/>
            <person name="Mohamoud Y."/>
            <person name="Watkins K."/>
            <person name="Henrissat B."/>
            <person name="Gilbert H.J."/>
            <person name="Nelson K.E."/>
        </authorList>
    </citation>
    <scope>NUCLEOTIDE SEQUENCE [LARGE SCALE GENOMIC DNA]</scope>
    <source>
        <strain evidence="8 9">Ueda107</strain>
    </source>
</reference>
<evidence type="ECO:0000259" key="4">
    <source>
        <dbReference type="PROSITE" id="PS50112"/>
    </source>
</evidence>
<organism evidence="8 9">
    <name type="scientific">Cellvibrio japonicus (strain Ueda107)</name>
    <name type="common">Pseudomonas fluorescens subsp. cellulosa</name>
    <dbReference type="NCBI Taxonomy" id="498211"/>
    <lineage>
        <taxon>Bacteria</taxon>
        <taxon>Pseudomonadati</taxon>
        <taxon>Pseudomonadota</taxon>
        <taxon>Gammaproteobacteria</taxon>
        <taxon>Cellvibrionales</taxon>
        <taxon>Cellvibrionaceae</taxon>
        <taxon>Cellvibrio</taxon>
    </lineage>
</organism>
<proteinExistence type="predicted"/>
<dbReference type="InterPro" id="IPR000014">
    <property type="entry name" value="PAS"/>
</dbReference>
<dbReference type="CDD" id="cd00130">
    <property type="entry name" value="PAS"/>
    <property type="match status" value="1"/>
</dbReference>
<evidence type="ECO:0000259" key="5">
    <source>
        <dbReference type="PROSITE" id="PS50113"/>
    </source>
</evidence>
<accession>B3PKH8</accession>
<dbReference type="PROSITE" id="PS50112">
    <property type="entry name" value="PAS"/>
    <property type="match status" value="1"/>
</dbReference>
<evidence type="ECO:0000256" key="1">
    <source>
        <dbReference type="ARBA" id="ARBA00001946"/>
    </source>
</evidence>
<dbReference type="SUPFAM" id="SSF55073">
    <property type="entry name" value="Nucleotide cyclase"/>
    <property type="match status" value="1"/>
</dbReference>
<dbReference type="InterPro" id="IPR001789">
    <property type="entry name" value="Sig_transdc_resp-reg_receiver"/>
</dbReference>
<dbReference type="Pfam" id="PF13426">
    <property type="entry name" value="PAS_9"/>
    <property type="match status" value="1"/>
</dbReference>
<feature type="domain" description="PAS" evidence="4">
    <location>
        <begin position="143"/>
        <end position="213"/>
    </location>
</feature>
<dbReference type="InterPro" id="IPR029787">
    <property type="entry name" value="Nucleotide_cyclase"/>
</dbReference>
<comment type="cofactor">
    <cofactor evidence="1">
        <name>Mg(2+)</name>
        <dbReference type="ChEBI" id="CHEBI:18420"/>
    </cofactor>
</comment>
<evidence type="ECO:0000259" key="6">
    <source>
        <dbReference type="PROSITE" id="PS50883"/>
    </source>
</evidence>
<evidence type="ECO:0000313" key="8">
    <source>
        <dbReference type="EMBL" id="ACE85393.1"/>
    </source>
</evidence>
<dbReference type="HOGENOM" id="CLU_000445_70_20_6"/>
<feature type="domain" description="EAL" evidence="6">
    <location>
        <begin position="570"/>
        <end position="832"/>
    </location>
</feature>
<dbReference type="PANTHER" id="PTHR44757:SF2">
    <property type="entry name" value="BIOFILM ARCHITECTURE MAINTENANCE PROTEIN MBAA"/>
    <property type="match status" value="1"/>
</dbReference>